<feature type="transmembrane region" description="Helical" evidence="13">
    <location>
        <begin position="588"/>
        <end position="608"/>
    </location>
</feature>
<dbReference type="Pfam" id="PF00358">
    <property type="entry name" value="PTS_EIIA_1"/>
    <property type="match status" value="1"/>
</dbReference>
<feature type="transmembrane region" description="Helical" evidence="13">
    <location>
        <begin position="361"/>
        <end position="379"/>
    </location>
</feature>
<keyword evidence="9 13" id="KW-1133">Transmembrane helix</keyword>
<feature type="domain" description="PTS EIIC type-1" evidence="16">
    <location>
        <begin position="279"/>
        <end position="668"/>
    </location>
</feature>
<dbReference type="EMBL" id="CP012622">
    <property type="protein sequence ID" value="ALD66469.1"/>
    <property type="molecule type" value="Genomic_DNA"/>
</dbReference>
<keyword evidence="8" id="KW-0418">Kinase</keyword>
<feature type="active site" description="Phosphocysteine intermediate; for EIIB activity" evidence="11">
    <location>
        <position position="200"/>
    </location>
</feature>
<sequence>MEINLYSPVDGEVKKIEDCKDSMFADRILGDGLVIIPKTNNFKGFFDNAIVTMVFETYHAYGFDINGLQFLIHCGMETVSLKGEGFTSKLKIGDKVSKNSDIFSVDLNLLESKNFSNETPIVFVINELEEYKINNLKLGKIKQGDLICTISYNFKEKQKEDLKSIDPIKFFNVSNKYEESAKLINKFVGGKINYNEVYNCMTRLRFSVKNKELVNIDNIKNLPIVKQTVWNGPELQIVIGQDVYKLKDEVIKLNNKELNLKSSIALKNENISLFRRFLVMFSAIMLKIIPIMVGTGLIQAMIAILTQTGVMPNIVFKISGPNQVLITDTGIGWIILYITGRSSAFFMGITIAVSAANYFKLEGLMGVALGIILCSPLLFGDGGRLGLGHDFLILDLGTINTGNPMLDQITKIRVNTMNTKIFVIIAAIYTAKKLDTWLKRVIPVALELMFRPFIVIIVVSPLAFFGYGIVWNFIETLFGSLIFYLGKIPLGIGVGIFTAIWQIAVIFGIHGMLGMITMLDHISNGGQSIYGVGPSISIWAQVGALIGVIIITQNAKLKKEAIGMLPAGFLGITEPILYGINLPKKRPLLSGAIAAFFAGAIANIMGVTQRSQSGLGVFAAIGYFSDPVFNGVGKLDPVTNGLIYLVMCLFSISLAICLSMLTYKERASEKTLLARTFKNLATFSLLELNLNKNELITLKKELKLNLNLLDKNTLKLIKSVEKNIQKWIKLKEKLNSIISKEEFQKEKIIEKGKKMVSLNQLDKASILIKKYNKINNSEKINFLKLEIDKQYQIIDFVNLNNVLETINMNIVKNIHNSKFIDKKVEKEIEPIIFNNLNIVQIHYGLLQNKISNINLNELIEEKISAKKVLKTI</sequence>
<dbReference type="STRING" id="362837.SCANT_v1c05630"/>
<dbReference type="OrthoDB" id="400707at2"/>
<dbReference type="RefSeq" id="WP_053946227.1">
    <property type="nucleotide sequence ID" value="NZ_CP012622.1"/>
</dbReference>
<name>A0A0M5KCK8_9MOLU</name>
<dbReference type="KEGG" id="scj:SCANT_v1c05630"/>
<dbReference type="Pfam" id="PF00367">
    <property type="entry name" value="PTS_EIIB"/>
    <property type="match status" value="1"/>
</dbReference>
<dbReference type="PANTHER" id="PTHR30175:SF1">
    <property type="entry name" value="PTS SYSTEM ARBUTIN-, CELLOBIOSE-, AND SALICIN-SPECIFIC EIIBC COMPONENT-RELATED"/>
    <property type="match status" value="1"/>
</dbReference>
<evidence type="ECO:0000259" key="14">
    <source>
        <dbReference type="PROSITE" id="PS51093"/>
    </source>
</evidence>
<feature type="transmembrane region" description="Helical" evidence="13">
    <location>
        <begin position="494"/>
        <end position="516"/>
    </location>
</feature>
<feature type="domain" description="PTS EIIA type-1" evidence="14">
    <location>
        <begin position="21"/>
        <end position="125"/>
    </location>
</feature>
<evidence type="ECO:0000256" key="3">
    <source>
        <dbReference type="ARBA" id="ARBA00022475"/>
    </source>
</evidence>
<proteinExistence type="predicted"/>
<gene>
    <name evidence="17" type="ORF">SCANT_v1c05630</name>
</gene>
<evidence type="ECO:0000256" key="11">
    <source>
        <dbReference type="PROSITE-ProRule" id="PRU00421"/>
    </source>
</evidence>
<evidence type="ECO:0000256" key="6">
    <source>
        <dbReference type="ARBA" id="ARBA00022683"/>
    </source>
</evidence>
<evidence type="ECO:0000256" key="9">
    <source>
        <dbReference type="ARBA" id="ARBA00022989"/>
    </source>
</evidence>
<evidence type="ECO:0000256" key="4">
    <source>
        <dbReference type="ARBA" id="ARBA00022597"/>
    </source>
</evidence>
<dbReference type="InterPro" id="IPR001996">
    <property type="entry name" value="PTS_IIB_1"/>
</dbReference>
<feature type="transmembrane region" description="Helical" evidence="13">
    <location>
        <begin position="642"/>
        <end position="663"/>
    </location>
</feature>
<dbReference type="SUPFAM" id="SSF51261">
    <property type="entry name" value="Duplicated hybrid motif"/>
    <property type="match status" value="1"/>
</dbReference>
<dbReference type="GO" id="GO:0090589">
    <property type="term" value="F:protein-phosphocysteine-trehalose phosphotransferase system transporter activity"/>
    <property type="evidence" value="ECO:0007669"/>
    <property type="project" value="TreeGrafter"/>
</dbReference>
<dbReference type="GO" id="GO:0009401">
    <property type="term" value="P:phosphoenolpyruvate-dependent sugar phosphotransferase system"/>
    <property type="evidence" value="ECO:0007669"/>
    <property type="project" value="UniProtKB-KW"/>
</dbReference>
<dbReference type="Pfam" id="PF02378">
    <property type="entry name" value="PTS_EIIC"/>
    <property type="match status" value="1"/>
</dbReference>
<evidence type="ECO:0000259" key="15">
    <source>
        <dbReference type="PROSITE" id="PS51098"/>
    </source>
</evidence>
<keyword evidence="4" id="KW-0762">Sugar transport</keyword>
<comment type="subcellular location">
    <subcellularLocation>
        <location evidence="1">Cell membrane</location>
        <topology evidence="1">Multi-pass membrane protein</topology>
    </subcellularLocation>
</comment>
<dbReference type="InterPro" id="IPR050558">
    <property type="entry name" value="PTS_Sugar-Specific_Components"/>
</dbReference>
<feature type="transmembrane region" description="Helical" evidence="13">
    <location>
        <begin position="563"/>
        <end position="581"/>
    </location>
</feature>
<keyword evidence="10 13" id="KW-0472">Membrane</keyword>
<dbReference type="PROSITE" id="PS51093">
    <property type="entry name" value="PTS_EIIA_TYPE_1"/>
    <property type="match status" value="1"/>
</dbReference>
<dbReference type="AlphaFoldDB" id="A0A0M5KCK8"/>
<feature type="domain" description="PTS EIIB type-1" evidence="15">
    <location>
        <begin position="178"/>
        <end position="260"/>
    </location>
</feature>
<feature type="transmembrane region" description="Helical" evidence="13">
    <location>
        <begin position="528"/>
        <end position="551"/>
    </location>
</feature>
<evidence type="ECO:0000256" key="13">
    <source>
        <dbReference type="SAM" id="Phobius"/>
    </source>
</evidence>
<feature type="transmembrane region" description="Helical" evidence="13">
    <location>
        <begin position="330"/>
        <end position="354"/>
    </location>
</feature>
<keyword evidence="18" id="KW-1185">Reference proteome</keyword>
<dbReference type="GO" id="GO:0015771">
    <property type="term" value="P:trehalose transport"/>
    <property type="evidence" value="ECO:0007669"/>
    <property type="project" value="TreeGrafter"/>
</dbReference>
<dbReference type="PROSITE" id="PS01035">
    <property type="entry name" value="PTS_EIIB_TYPE_1_CYS"/>
    <property type="match status" value="1"/>
</dbReference>
<feature type="coiled-coil region" evidence="12">
    <location>
        <begin position="685"/>
        <end position="712"/>
    </location>
</feature>
<organism evidence="17 18">
    <name type="scientific">Spiroplasma cantharicola</name>
    <dbReference type="NCBI Taxonomy" id="362837"/>
    <lineage>
        <taxon>Bacteria</taxon>
        <taxon>Bacillati</taxon>
        <taxon>Mycoplasmatota</taxon>
        <taxon>Mollicutes</taxon>
        <taxon>Entomoplasmatales</taxon>
        <taxon>Spiroplasmataceae</taxon>
        <taxon>Spiroplasma</taxon>
    </lineage>
</organism>
<evidence type="ECO:0000256" key="10">
    <source>
        <dbReference type="ARBA" id="ARBA00023136"/>
    </source>
</evidence>
<dbReference type="NCBIfam" id="TIGR00830">
    <property type="entry name" value="PTBA"/>
    <property type="match status" value="1"/>
</dbReference>
<evidence type="ECO:0000256" key="1">
    <source>
        <dbReference type="ARBA" id="ARBA00004651"/>
    </source>
</evidence>
<keyword evidence="5" id="KW-0808">Transferase</keyword>
<dbReference type="InterPro" id="IPR001127">
    <property type="entry name" value="PTS_EIIA_1_perm"/>
</dbReference>
<dbReference type="InterPro" id="IPR036878">
    <property type="entry name" value="Glu_permease_IIB"/>
</dbReference>
<evidence type="ECO:0000259" key="16">
    <source>
        <dbReference type="PROSITE" id="PS51103"/>
    </source>
</evidence>
<keyword evidence="6" id="KW-0598">Phosphotransferase system</keyword>
<evidence type="ECO:0000256" key="7">
    <source>
        <dbReference type="ARBA" id="ARBA00022692"/>
    </source>
</evidence>
<evidence type="ECO:0000256" key="5">
    <source>
        <dbReference type="ARBA" id="ARBA00022679"/>
    </source>
</evidence>
<evidence type="ECO:0000256" key="8">
    <source>
        <dbReference type="ARBA" id="ARBA00022777"/>
    </source>
</evidence>
<dbReference type="InterPro" id="IPR013013">
    <property type="entry name" value="PTS_EIIC_1"/>
</dbReference>
<evidence type="ECO:0000313" key="17">
    <source>
        <dbReference type="EMBL" id="ALD66469.1"/>
    </source>
</evidence>
<feature type="transmembrane region" description="Helical" evidence="13">
    <location>
        <begin position="412"/>
        <end position="431"/>
    </location>
</feature>
<dbReference type="PANTHER" id="PTHR30175">
    <property type="entry name" value="PHOSPHOTRANSFERASE SYSTEM TRANSPORT PROTEIN"/>
    <property type="match status" value="1"/>
</dbReference>
<dbReference type="PATRIC" id="fig|362837.3.peg.575"/>
<evidence type="ECO:0000313" key="18">
    <source>
        <dbReference type="Proteomes" id="UP000063919"/>
    </source>
</evidence>
<dbReference type="Proteomes" id="UP000063919">
    <property type="component" value="Chromosome"/>
</dbReference>
<dbReference type="GO" id="GO:0016301">
    <property type="term" value="F:kinase activity"/>
    <property type="evidence" value="ECO:0007669"/>
    <property type="project" value="UniProtKB-KW"/>
</dbReference>
<keyword evidence="7 13" id="KW-0812">Transmembrane</keyword>
<dbReference type="InterPro" id="IPR003352">
    <property type="entry name" value="PTS_EIIC"/>
</dbReference>
<dbReference type="Gene3D" id="3.30.1360.60">
    <property type="entry name" value="Glucose permease domain IIB"/>
    <property type="match status" value="1"/>
</dbReference>
<keyword evidence="2" id="KW-0813">Transport</keyword>
<evidence type="ECO:0000256" key="2">
    <source>
        <dbReference type="ARBA" id="ARBA00022448"/>
    </source>
</evidence>
<feature type="transmembrane region" description="Helical" evidence="13">
    <location>
        <begin position="452"/>
        <end position="474"/>
    </location>
</feature>
<dbReference type="PROSITE" id="PS51098">
    <property type="entry name" value="PTS_EIIB_TYPE_1"/>
    <property type="match status" value="1"/>
</dbReference>
<dbReference type="InterPro" id="IPR018113">
    <property type="entry name" value="PTrfase_EIIB_Cys"/>
</dbReference>
<dbReference type="SUPFAM" id="SSF55604">
    <property type="entry name" value="Glucose permease domain IIB"/>
    <property type="match status" value="1"/>
</dbReference>
<keyword evidence="12" id="KW-0175">Coiled coil</keyword>
<dbReference type="GO" id="GO:0005886">
    <property type="term" value="C:plasma membrane"/>
    <property type="evidence" value="ECO:0007669"/>
    <property type="project" value="UniProtKB-SubCell"/>
</dbReference>
<dbReference type="PROSITE" id="PS51103">
    <property type="entry name" value="PTS_EIIC_TYPE_1"/>
    <property type="match status" value="1"/>
</dbReference>
<evidence type="ECO:0000256" key="12">
    <source>
        <dbReference type="SAM" id="Coils"/>
    </source>
</evidence>
<dbReference type="InterPro" id="IPR011055">
    <property type="entry name" value="Dup_hybrid_motif"/>
</dbReference>
<accession>A0A0M5KCK8</accession>
<dbReference type="GO" id="GO:0008982">
    <property type="term" value="F:protein-N(PI)-phosphohistidine-sugar phosphotransferase activity"/>
    <property type="evidence" value="ECO:0007669"/>
    <property type="project" value="InterPro"/>
</dbReference>
<keyword evidence="3" id="KW-1003">Cell membrane</keyword>
<feature type="transmembrane region" description="Helical" evidence="13">
    <location>
        <begin position="277"/>
        <end position="310"/>
    </location>
</feature>
<dbReference type="Gene3D" id="2.70.70.10">
    <property type="entry name" value="Glucose Permease (Domain IIA)"/>
    <property type="match status" value="1"/>
</dbReference>
<reference evidence="17 18" key="1">
    <citation type="journal article" date="2015" name="Genome Announc.">
        <title>Complete Genome Sequence of Spiroplasma cantharicola CC-1T (DSM 21588), a Bacterium Isolated from Soldier Beetle (Cantharis carolinus).</title>
        <authorList>
            <person name="Lo W.S."/>
            <person name="Liu P.Y."/>
            <person name="Kuo C.H."/>
        </authorList>
    </citation>
    <scope>NUCLEOTIDE SEQUENCE [LARGE SCALE GENOMIC DNA]</scope>
    <source>
        <strain evidence="17 18">CC-1</strain>
    </source>
</reference>
<protein>
    <submittedName>
        <fullName evidence="17">PTS system, beta-glucoside-specific IIABC component</fullName>
    </submittedName>
</protein>